<organism evidence="1 2">
    <name type="scientific">Paenibacillus thiaminolyticus</name>
    <name type="common">Bacillus thiaminolyticus</name>
    <dbReference type="NCBI Taxonomy" id="49283"/>
    <lineage>
        <taxon>Bacteria</taxon>
        <taxon>Bacillati</taxon>
        <taxon>Bacillota</taxon>
        <taxon>Bacilli</taxon>
        <taxon>Bacillales</taxon>
        <taxon>Paenibacillaceae</taxon>
        <taxon>Paenibacillus</taxon>
    </lineage>
</organism>
<name>A0A3A3GZK3_PANTH</name>
<accession>A0A3A3GZK3</accession>
<dbReference type="Proteomes" id="UP000266177">
    <property type="component" value="Unassembled WGS sequence"/>
</dbReference>
<gene>
    <name evidence="1" type="ORF">DQX05_19645</name>
</gene>
<proteinExistence type="predicted"/>
<evidence type="ECO:0000313" key="2">
    <source>
        <dbReference type="Proteomes" id="UP000266177"/>
    </source>
</evidence>
<dbReference type="AlphaFoldDB" id="A0A3A3GZK3"/>
<evidence type="ECO:0000313" key="1">
    <source>
        <dbReference type="EMBL" id="RJG21836.1"/>
    </source>
</evidence>
<reference evidence="1 2" key="1">
    <citation type="submission" date="2018-09" db="EMBL/GenBank/DDBJ databases">
        <title>Paenibacillus SK2017-BO5.</title>
        <authorList>
            <person name="Piskunova J.V."/>
            <person name="Dubiley S.A."/>
            <person name="Severinov K.V."/>
        </authorList>
    </citation>
    <scope>NUCLEOTIDE SEQUENCE [LARGE SCALE GENOMIC DNA]</scope>
    <source>
        <strain evidence="1 2">BO5</strain>
    </source>
</reference>
<dbReference type="EMBL" id="QYZD01000020">
    <property type="protein sequence ID" value="RJG21836.1"/>
    <property type="molecule type" value="Genomic_DNA"/>
</dbReference>
<dbReference type="RefSeq" id="WP_119795180.1">
    <property type="nucleotide sequence ID" value="NZ_QYZD01000020.1"/>
</dbReference>
<sequence length="88" mass="10157">MSWEELLELSSHFKGVNLGENKVAGFYERHGEPDQPLLKIVNGLDMAKANSRKTMETLPTRIHLVEEIDGKSMEAFYLLRLREILDQQ</sequence>
<comment type="caution">
    <text evidence="1">The sequence shown here is derived from an EMBL/GenBank/DDBJ whole genome shotgun (WGS) entry which is preliminary data.</text>
</comment>
<protein>
    <submittedName>
        <fullName evidence="1">Uncharacterized protein</fullName>
    </submittedName>
</protein>